<dbReference type="RefSeq" id="WP_248211279.1">
    <property type="nucleotide sequence ID" value="NZ_JALNMH010000017.1"/>
</dbReference>
<dbReference type="InterPro" id="IPR037401">
    <property type="entry name" value="SnoaL-like"/>
</dbReference>
<evidence type="ECO:0000313" key="2">
    <source>
        <dbReference type="EMBL" id="MCK7595379.1"/>
    </source>
</evidence>
<name>A0ABT0GMD9_9GAMM</name>
<keyword evidence="3" id="KW-1185">Reference proteome</keyword>
<dbReference type="SUPFAM" id="SSF54427">
    <property type="entry name" value="NTF2-like"/>
    <property type="match status" value="1"/>
</dbReference>
<reference evidence="2" key="1">
    <citation type="submission" date="2022-04" db="EMBL/GenBank/DDBJ databases">
        <title>Lysobacter sp. CAU 1642 isolated from sea sand.</title>
        <authorList>
            <person name="Kim W."/>
        </authorList>
    </citation>
    <scope>NUCLEOTIDE SEQUENCE</scope>
    <source>
        <strain evidence="2">CAU 1642</strain>
    </source>
</reference>
<dbReference type="Proteomes" id="UP001431449">
    <property type="component" value="Unassembled WGS sequence"/>
</dbReference>
<dbReference type="Gene3D" id="3.10.450.50">
    <property type="match status" value="1"/>
</dbReference>
<protein>
    <submittedName>
        <fullName evidence="2">Nuclear transport factor 2 family protein</fullName>
    </submittedName>
</protein>
<dbReference type="Pfam" id="PF12680">
    <property type="entry name" value="SnoaL_2"/>
    <property type="match status" value="1"/>
</dbReference>
<sequence length="166" mass="19309">MESFEVLDELRRSHPDVPAPGSDAEREALERFATFFSSFTPDRVERLVPQTYADAVYFNDTLKSVRGRAPLILYLSESAEAVEDCRVEIVSSTPVQPGEFIVRWKMMIRFKRFRRGVETWTIGASHLRFDAEGRVIYHQDYWNAADGLFQHIPVLGWMIRAIKRRL</sequence>
<gene>
    <name evidence="2" type="ORF">M0G41_17095</name>
</gene>
<proteinExistence type="predicted"/>
<organism evidence="2 3">
    <name type="scientific">Pseudomarimonas salicorniae</name>
    <dbReference type="NCBI Taxonomy" id="2933270"/>
    <lineage>
        <taxon>Bacteria</taxon>
        <taxon>Pseudomonadati</taxon>
        <taxon>Pseudomonadota</taxon>
        <taxon>Gammaproteobacteria</taxon>
        <taxon>Lysobacterales</taxon>
        <taxon>Lysobacteraceae</taxon>
        <taxon>Pseudomarimonas</taxon>
    </lineage>
</organism>
<evidence type="ECO:0000259" key="1">
    <source>
        <dbReference type="Pfam" id="PF12680"/>
    </source>
</evidence>
<evidence type="ECO:0000313" key="3">
    <source>
        <dbReference type="Proteomes" id="UP001431449"/>
    </source>
</evidence>
<dbReference type="EMBL" id="JALNMH010000017">
    <property type="protein sequence ID" value="MCK7595379.1"/>
    <property type="molecule type" value="Genomic_DNA"/>
</dbReference>
<accession>A0ABT0GMD9</accession>
<dbReference type="InterPro" id="IPR032710">
    <property type="entry name" value="NTF2-like_dom_sf"/>
</dbReference>
<feature type="domain" description="SnoaL-like" evidence="1">
    <location>
        <begin position="35"/>
        <end position="138"/>
    </location>
</feature>
<comment type="caution">
    <text evidence="2">The sequence shown here is derived from an EMBL/GenBank/DDBJ whole genome shotgun (WGS) entry which is preliminary data.</text>
</comment>